<keyword evidence="4" id="KW-1185">Reference proteome</keyword>
<evidence type="ECO:0000259" key="2">
    <source>
        <dbReference type="PROSITE" id="PS51752"/>
    </source>
</evidence>
<name>A0A1E4S381_CYBJN</name>
<gene>
    <name evidence="3" type="ORF">CYBJADRAFT_177346</name>
</gene>
<dbReference type="EMBL" id="KV453929">
    <property type="protein sequence ID" value="ODV73986.1"/>
    <property type="molecule type" value="Genomic_DNA"/>
</dbReference>
<dbReference type="InterPro" id="IPR001229">
    <property type="entry name" value="Jacalin-like_lectin_dom"/>
</dbReference>
<dbReference type="Gene3D" id="2.100.10.30">
    <property type="entry name" value="Jacalin-like lectin domain"/>
    <property type="match status" value="1"/>
</dbReference>
<reference evidence="3 4" key="1">
    <citation type="journal article" date="2016" name="Proc. Natl. Acad. Sci. U.S.A.">
        <title>Comparative genomics of biotechnologically important yeasts.</title>
        <authorList>
            <person name="Riley R."/>
            <person name="Haridas S."/>
            <person name="Wolfe K.H."/>
            <person name="Lopes M.R."/>
            <person name="Hittinger C.T."/>
            <person name="Goeker M."/>
            <person name="Salamov A.A."/>
            <person name="Wisecaver J.H."/>
            <person name="Long T.M."/>
            <person name="Calvey C.H."/>
            <person name="Aerts A.L."/>
            <person name="Barry K.W."/>
            <person name="Choi C."/>
            <person name="Clum A."/>
            <person name="Coughlan A.Y."/>
            <person name="Deshpande S."/>
            <person name="Douglass A.P."/>
            <person name="Hanson S.J."/>
            <person name="Klenk H.-P."/>
            <person name="LaButti K.M."/>
            <person name="Lapidus A."/>
            <person name="Lindquist E.A."/>
            <person name="Lipzen A.M."/>
            <person name="Meier-Kolthoff J.P."/>
            <person name="Ohm R.A."/>
            <person name="Otillar R.P."/>
            <person name="Pangilinan J.L."/>
            <person name="Peng Y."/>
            <person name="Rokas A."/>
            <person name="Rosa C.A."/>
            <person name="Scheuner C."/>
            <person name="Sibirny A.A."/>
            <person name="Slot J.C."/>
            <person name="Stielow J.B."/>
            <person name="Sun H."/>
            <person name="Kurtzman C.P."/>
            <person name="Blackwell M."/>
            <person name="Grigoriev I.V."/>
            <person name="Jeffries T.W."/>
        </authorList>
    </citation>
    <scope>NUCLEOTIDE SEQUENCE [LARGE SCALE GENOMIC DNA]</scope>
    <source>
        <strain evidence="4">ATCC 18201 / CBS 1600 / BCRC 20928 / JCM 3617 / NBRC 0987 / NRRL Y-1542</strain>
    </source>
</reference>
<dbReference type="PANTHER" id="PTHR21054">
    <property type="entry name" value="ZINC METALLOPROTEINASE-RELATED"/>
    <property type="match status" value="1"/>
</dbReference>
<dbReference type="Proteomes" id="UP000094389">
    <property type="component" value="Unassembled WGS sequence"/>
</dbReference>
<dbReference type="InterPro" id="IPR053002">
    <property type="entry name" value="Metalloproteinase_M10B"/>
</dbReference>
<accession>A0A1E4S381</accession>
<evidence type="ECO:0000313" key="4">
    <source>
        <dbReference type="Proteomes" id="UP000094389"/>
    </source>
</evidence>
<organism evidence="3 4">
    <name type="scientific">Cyberlindnera jadinii (strain ATCC 18201 / CBS 1600 / BCRC 20928 / JCM 3617 / NBRC 0987 / NRRL Y-1542)</name>
    <name type="common">Torula yeast</name>
    <name type="synonym">Candida utilis</name>
    <dbReference type="NCBI Taxonomy" id="983966"/>
    <lineage>
        <taxon>Eukaryota</taxon>
        <taxon>Fungi</taxon>
        <taxon>Dikarya</taxon>
        <taxon>Ascomycota</taxon>
        <taxon>Saccharomycotina</taxon>
        <taxon>Saccharomycetes</taxon>
        <taxon>Phaffomycetales</taxon>
        <taxon>Phaffomycetaceae</taxon>
        <taxon>Cyberlindnera</taxon>
    </lineage>
</organism>
<dbReference type="InterPro" id="IPR036404">
    <property type="entry name" value="Jacalin-like_lectin_dom_sf"/>
</dbReference>
<dbReference type="OMA" id="MFRNNFG"/>
<dbReference type="Pfam" id="PF01419">
    <property type="entry name" value="Jacalin"/>
    <property type="match status" value="1"/>
</dbReference>
<dbReference type="GO" id="GO:0005737">
    <property type="term" value="C:cytoplasm"/>
    <property type="evidence" value="ECO:0007669"/>
    <property type="project" value="TreeGrafter"/>
</dbReference>
<proteinExistence type="predicted"/>
<sequence>MSLTIFNVKHGETVHTPLFIVHGQCADGVQSGIVSVQSKTNSYPPLFYEVNGGFFKAPVHLNRGSNELIFMHSQGRVNTRGGGVAMTINYDPLPNKPVHLCLLVAKDSPGYFDTTSEKGREEGNGIDLAVKKLRVGARLMQAFTNEQMLRAGFGQRTFNFAEEEANDTLFEQEQGRVSRPTVKIHVIRSKKTLAELRDPNLAQQNSKGTNTGGLFGIAMDELKHYGPLANEQRPFQAAVMFLDTHWDTKLRLILTHAALGGGDGELKLAIFGSHGLYSWPSSLEKVVPAFQDDRKSNINEVANDCNECGTYWECFNITFGAFLHEIGHLLGCPHQVNGVMLRDYVRINRSFASRETYCMRTKSNGMSPLLPKDECGWNRLDLLRFLHHPSFRLPSDSQDPTFGLPQQGGGPVILPLGNGQATIKSPTGIYAVEVIKDDLARGYLEFSPRSLGGQGAQNEIHVTSQQLKNLLPRDKQNGDYDVRVLTAGGEAFQKDTAIKSAPMGQLDRGNKFEPVFFNPHRVVNVRVYWGGAVDGIRIDLGKEQDQPQAGSPPPVPQRDYKSSFNKLVSGLKDMAVNRQPAYQAAESSVLAGNVTNNYTDFPLQQGETIAELRFRSGAWIDAVQIVTSTGRSSQMFGRADGGSANALSPPQGYQIIGLYGSLDRWLGSLGVIYAPA</sequence>
<dbReference type="SUPFAM" id="SSF55486">
    <property type="entry name" value="Metalloproteases ('zincins'), catalytic domain"/>
    <property type="match status" value="1"/>
</dbReference>
<protein>
    <recommendedName>
        <fullName evidence="2">Jacalin-type lectin domain-containing protein</fullName>
    </recommendedName>
</protein>
<feature type="region of interest" description="Disordered" evidence="1">
    <location>
        <begin position="542"/>
        <end position="561"/>
    </location>
</feature>
<dbReference type="InterPro" id="IPR021917">
    <property type="entry name" value="Unchr_Zn-peptidase-like"/>
</dbReference>
<dbReference type="PROSITE" id="PS51752">
    <property type="entry name" value="JACALIN_LECTIN"/>
    <property type="match status" value="1"/>
</dbReference>
<dbReference type="Pfam" id="PF12044">
    <property type="entry name" value="Metallopep"/>
    <property type="match status" value="1"/>
</dbReference>
<dbReference type="GeneID" id="30991247"/>
<dbReference type="SUPFAM" id="SSF51101">
    <property type="entry name" value="Mannose-binding lectins"/>
    <property type="match status" value="1"/>
</dbReference>
<dbReference type="RefSeq" id="XP_020071025.1">
    <property type="nucleotide sequence ID" value="XM_020216851.1"/>
</dbReference>
<evidence type="ECO:0000256" key="1">
    <source>
        <dbReference type="SAM" id="MobiDB-lite"/>
    </source>
</evidence>
<dbReference type="PANTHER" id="PTHR21054:SF2">
    <property type="entry name" value="MIP04191P"/>
    <property type="match status" value="1"/>
</dbReference>
<evidence type="ECO:0000313" key="3">
    <source>
        <dbReference type="EMBL" id="ODV73986.1"/>
    </source>
</evidence>
<dbReference type="OrthoDB" id="74460at2759"/>
<feature type="domain" description="Jacalin-type lectin" evidence="2">
    <location>
        <begin position="497"/>
        <end position="675"/>
    </location>
</feature>
<dbReference type="AlphaFoldDB" id="A0A1E4S381"/>